<dbReference type="PANTHER" id="PTHR31672:SF10">
    <property type="entry name" value="F-BOX DOMAIN-CONTAINING PROTEIN"/>
    <property type="match status" value="1"/>
</dbReference>
<evidence type="ECO:0000313" key="4">
    <source>
        <dbReference type="Proteomes" id="UP000295252"/>
    </source>
</evidence>
<organism evidence="3 4">
    <name type="scientific">Coffea canephora</name>
    <name type="common">Robusta coffee</name>
    <dbReference type="NCBI Taxonomy" id="49390"/>
    <lineage>
        <taxon>Eukaryota</taxon>
        <taxon>Viridiplantae</taxon>
        <taxon>Streptophyta</taxon>
        <taxon>Embryophyta</taxon>
        <taxon>Tracheophyta</taxon>
        <taxon>Spermatophyta</taxon>
        <taxon>Magnoliopsida</taxon>
        <taxon>eudicotyledons</taxon>
        <taxon>Gunneridae</taxon>
        <taxon>Pentapetalae</taxon>
        <taxon>asterids</taxon>
        <taxon>lamiids</taxon>
        <taxon>Gentianales</taxon>
        <taxon>Rubiaceae</taxon>
        <taxon>Ixoroideae</taxon>
        <taxon>Gardenieae complex</taxon>
        <taxon>Bertiereae - Coffeeae clade</taxon>
        <taxon>Coffeeae</taxon>
        <taxon>Coffea</taxon>
    </lineage>
</organism>
<dbReference type="Gramene" id="CDP15969">
    <property type="protein sequence ID" value="CDP15969"/>
    <property type="gene ID" value="GSCOC_T00016899001"/>
</dbReference>
<dbReference type="PhylomeDB" id="A0A068V613"/>
<dbReference type="OMA" id="NPRISRC"/>
<dbReference type="Pfam" id="PF07734">
    <property type="entry name" value="FBA_1"/>
    <property type="match status" value="1"/>
</dbReference>
<feature type="region of interest" description="Disordered" evidence="1">
    <location>
        <begin position="385"/>
        <end position="404"/>
    </location>
</feature>
<reference evidence="4" key="1">
    <citation type="journal article" date="2014" name="Science">
        <title>The coffee genome provides insight into the convergent evolution of caffeine biosynthesis.</title>
        <authorList>
            <person name="Denoeud F."/>
            <person name="Carretero-Paulet L."/>
            <person name="Dereeper A."/>
            <person name="Droc G."/>
            <person name="Guyot R."/>
            <person name="Pietrella M."/>
            <person name="Zheng C."/>
            <person name="Alberti A."/>
            <person name="Anthony F."/>
            <person name="Aprea G."/>
            <person name="Aury J.M."/>
            <person name="Bento P."/>
            <person name="Bernard M."/>
            <person name="Bocs S."/>
            <person name="Campa C."/>
            <person name="Cenci A."/>
            <person name="Combes M.C."/>
            <person name="Crouzillat D."/>
            <person name="Da Silva C."/>
            <person name="Daddiego L."/>
            <person name="De Bellis F."/>
            <person name="Dussert S."/>
            <person name="Garsmeur O."/>
            <person name="Gayraud T."/>
            <person name="Guignon V."/>
            <person name="Jahn K."/>
            <person name="Jamilloux V."/>
            <person name="Joet T."/>
            <person name="Labadie K."/>
            <person name="Lan T."/>
            <person name="Leclercq J."/>
            <person name="Lepelley M."/>
            <person name="Leroy T."/>
            <person name="Li L.T."/>
            <person name="Librado P."/>
            <person name="Lopez L."/>
            <person name="Munoz A."/>
            <person name="Noel B."/>
            <person name="Pallavicini A."/>
            <person name="Perrotta G."/>
            <person name="Poncet V."/>
            <person name="Pot D."/>
            <person name="Priyono X."/>
            <person name="Rigoreau M."/>
            <person name="Rouard M."/>
            <person name="Rozas J."/>
            <person name="Tranchant-Dubreuil C."/>
            <person name="VanBuren R."/>
            <person name="Zhang Q."/>
            <person name="Andrade A.C."/>
            <person name="Argout X."/>
            <person name="Bertrand B."/>
            <person name="de Kochko A."/>
            <person name="Graziosi G."/>
            <person name="Henry R.J."/>
            <person name="Jayarama X."/>
            <person name="Ming R."/>
            <person name="Nagai C."/>
            <person name="Rounsley S."/>
            <person name="Sankoff D."/>
            <person name="Giuliano G."/>
            <person name="Albert V.A."/>
            <person name="Wincker P."/>
            <person name="Lashermes P."/>
        </authorList>
    </citation>
    <scope>NUCLEOTIDE SEQUENCE [LARGE SCALE GENOMIC DNA]</scope>
    <source>
        <strain evidence="4">cv. DH200-94</strain>
    </source>
</reference>
<dbReference type="InParanoid" id="A0A068V613"/>
<dbReference type="SUPFAM" id="SSF81383">
    <property type="entry name" value="F-box domain"/>
    <property type="match status" value="1"/>
</dbReference>
<dbReference type="Pfam" id="PF00646">
    <property type="entry name" value="F-box"/>
    <property type="match status" value="1"/>
</dbReference>
<dbReference type="NCBIfam" id="TIGR01640">
    <property type="entry name" value="F_box_assoc_1"/>
    <property type="match status" value="1"/>
</dbReference>
<evidence type="ECO:0000256" key="1">
    <source>
        <dbReference type="SAM" id="MobiDB-lite"/>
    </source>
</evidence>
<name>A0A068V613_COFCA</name>
<evidence type="ECO:0000259" key="2">
    <source>
        <dbReference type="PROSITE" id="PS50181"/>
    </source>
</evidence>
<dbReference type="SMART" id="SM00256">
    <property type="entry name" value="FBOX"/>
    <property type="match status" value="1"/>
</dbReference>
<dbReference type="Proteomes" id="UP000295252">
    <property type="component" value="Chromosome VII"/>
</dbReference>
<feature type="compositionally biased region" description="Acidic residues" evidence="1">
    <location>
        <begin position="392"/>
        <end position="403"/>
    </location>
</feature>
<dbReference type="Gene3D" id="1.20.1280.50">
    <property type="match status" value="1"/>
</dbReference>
<evidence type="ECO:0000313" key="3">
    <source>
        <dbReference type="EMBL" id="CDP15969.1"/>
    </source>
</evidence>
<dbReference type="InterPro" id="IPR001810">
    <property type="entry name" value="F-box_dom"/>
</dbReference>
<proteinExistence type="predicted"/>
<dbReference type="PROSITE" id="PS50181">
    <property type="entry name" value="FBOX"/>
    <property type="match status" value="1"/>
</dbReference>
<accession>A0A068V613</accession>
<feature type="domain" description="F-box" evidence="2">
    <location>
        <begin position="1"/>
        <end position="44"/>
    </location>
</feature>
<gene>
    <name evidence="3" type="ORF">GSCOC_T00016899001</name>
</gene>
<dbReference type="OrthoDB" id="5314306at2759"/>
<dbReference type="CDD" id="cd22157">
    <property type="entry name" value="F-box_AtFBW1-like"/>
    <property type="match status" value="1"/>
</dbReference>
<dbReference type="InterPro" id="IPR017451">
    <property type="entry name" value="F-box-assoc_interact_dom"/>
</dbReference>
<dbReference type="EMBL" id="HG739196">
    <property type="protein sequence ID" value="CDP15969.1"/>
    <property type="molecule type" value="Genomic_DNA"/>
</dbReference>
<dbReference type="InterPro" id="IPR036047">
    <property type="entry name" value="F-box-like_dom_sf"/>
</dbReference>
<dbReference type="PANTHER" id="PTHR31672">
    <property type="entry name" value="BNACNNG10540D PROTEIN"/>
    <property type="match status" value="1"/>
</dbReference>
<dbReference type="InterPro" id="IPR050796">
    <property type="entry name" value="SCF_F-box_component"/>
</dbReference>
<keyword evidence="4" id="KW-1185">Reference proteome</keyword>
<dbReference type="STRING" id="49390.A0A068V613"/>
<dbReference type="InterPro" id="IPR006527">
    <property type="entry name" value="F-box-assoc_dom_typ1"/>
</dbReference>
<protein>
    <recommendedName>
        <fullName evidence="2">F-box domain-containing protein</fullName>
    </recommendedName>
</protein>
<sequence length="425" mass="48734">MSDYIPQEVMTQILIRVPVKSLLRLRCVSKSWNSLISSAYFISLYNHQAFLTKPSTPDDKLLVRHYSKDQKTEVYTVHYDNEAFAVENGIKIGFPFRGLSRYYFRVVGFSNGLLCLSDDLFGYTNLIMFWNPLIRRKFTLPSPQAVFDKLGPFMFVLGFGFDVKNNDFKVVRIAYVQGSNGYNLPPKVEIFALSVGNWREIDVDVPENWVVEYFWTQAFVRGKVHWTAYRMNMERENGKENLIMLFDLSTEVFEELLLPDALVDESPVDLCTLACKDSVAVLHYDRRVWSGSCSIWLMQEYGNFKSWSNMYNVVCEGGLGIVLSFGKDGDILLTERNGELVSHDPRTQKSKHLEIWGTKDSSFVDTYSESLSLLIEGAKILPGLPSVSESDSSGEDNEREDEGVEKHELWIQSIMIQYLTALLNH</sequence>
<dbReference type="AlphaFoldDB" id="A0A068V613"/>